<evidence type="ECO:0000313" key="3">
    <source>
        <dbReference type="Proteomes" id="UP000249166"/>
    </source>
</evidence>
<gene>
    <name evidence="2" type="ORF">DBZ45_19445</name>
</gene>
<dbReference type="RefSeq" id="WP_111905478.1">
    <property type="nucleotide sequence ID" value="NZ_QLNP01000102.1"/>
</dbReference>
<accession>A0A328HAF1</accession>
<sequence>MLGTTSRLAAVALAAGLMGIAAPAHAAPATLVSAGPGILVADGAAVDIPVTFVCDTDPTLLIAVPVIQLTQRVSDGRLAAGFGNAQLSCTRQAQTVTIRVVPNLMAFNEGTAAATVVLQSCNAQFQCSAEVHNTEVKLAKGTASGILPQR</sequence>
<protein>
    <submittedName>
        <fullName evidence="2">Uncharacterized protein</fullName>
    </submittedName>
</protein>
<organism evidence="2 3">
    <name type="scientific">Arthrobacter globiformis</name>
    <dbReference type="NCBI Taxonomy" id="1665"/>
    <lineage>
        <taxon>Bacteria</taxon>
        <taxon>Bacillati</taxon>
        <taxon>Actinomycetota</taxon>
        <taxon>Actinomycetes</taxon>
        <taxon>Micrococcales</taxon>
        <taxon>Micrococcaceae</taxon>
        <taxon>Arthrobacter</taxon>
    </lineage>
</organism>
<feature type="signal peptide" evidence="1">
    <location>
        <begin position="1"/>
        <end position="26"/>
    </location>
</feature>
<evidence type="ECO:0000256" key="1">
    <source>
        <dbReference type="SAM" id="SignalP"/>
    </source>
</evidence>
<proteinExistence type="predicted"/>
<dbReference type="AlphaFoldDB" id="A0A328HAF1"/>
<dbReference type="Proteomes" id="UP000249166">
    <property type="component" value="Unassembled WGS sequence"/>
</dbReference>
<reference evidence="2 3" key="1">
    <citation type="submission" date="2018-04" db="EMBL/GenBank/DDBJ databases">
        <title>Bacteria isolated from cave deposits of Manipur.</title>
        <authorList>
            <person name="Sahoo D."/>
            <person name="Sarangthem I."/>
            <person name="Nandeibam J."/>
        </authorList>
    </citation>
    <scope>NUCLEOTIDE SEQUENCE [LARGE SCALE GENOMIC DNA]</scope>
    <source>
        <strain evidence="3">mrc11</strain>
    </source>
</reference>
<name>A0A328HAF1_ARTGO</name>
<feature type="chain" id="PRO_5016404612" evidence="1">
    <location>
        <begin position="27"/>
        <end position="150"/>
    </location>
</feature>
<keyword evidence="1" id="KW-0732">Signal</keyword>
<dbReference type="OrthoDB" id="4943324at2"/>
<dbReference type="EMBL" id="QLNP01000102">
    <property type="protein sequence ID" value="RAM35562.1"/>
    <property type="molecule type" value="Genomic_DNA"/>
</dbReference>
<comment type="caution">
    <text evidence="2">The sequence shown here is derived from an EMBL/GenBank/DDBJ whole genome shotgun (WGS) entry which is preliminary data.</text>
</comment>
<evidence type="ECO:0000313" key="2">
    <source>
        <dbReference type="EMBL" id="RAM35562.1"/>
    </source>
</evidence>